<name>A0A5B7D7D3_PORTR</name>
<gene>
    <name evidence="2" type="ORF">E2C01_010022</name>
</gene>
<feature type="chain" id="PRO_5022719489" evidence="1">
    <location>
        <begin position="22"/>
        <end position="133"/>
    </location>
</feature>
<keyword evidence="1" id="KW-0732">Signal</keyword>
<comment type="caution">
    <text evidence="2">The sequence shown here is derived from an EMBL/GenBank/DDBJ whole genome shotgun (WGS) entry which is preliminary data.</text>
</comment>
<accession>A0A5B7D7D3</accession>
<evidence type="ECO:0000313" key="2">
    <source>
        <dbReference type="EMBL" id="MPC17174.1"/>
    </source>
</evidence>
<dbReference type="EMBL" id="VSRR010000565">
    <property type="protein sequence ID" value="MPC17174.1"/>
    <property type="molecule type" value="Genomic_DNA"/>
</dbReference>
<proteinExistence type="predicted"/>
<dbReference type="AlphaFoldDB" id="A0A5B7D7D3"/>
<reference evidence="2 3" key="1">
    <citation type="submission" date="2019-05" db="EMBL/GenBank/DDBJ databases">
        <title>Another draft genome of Portunus trituberculatus and its Hox gene families provides insights of decapod evolution.</title>
        <authorList>
            <person name="Jeong J.-H."/>
            <person name="Song I."/>
            <person name="Kim S."/>
            <person name="Choi T."/>
            <person name="Kim D."/>
            <person name="Ryu S."/>
            <person name="Kim W."/>
        </authorList>
    </citation>
    <scope>NUCLEOTIDE SEQUENCE [LARGE SCALE GENOMIC DNA]</scope>
    <source>
        <tissue evidence="2">Muscle</tissue>
    </source>
</reference>
<organism evidence="2 3">
    <name type="scientific">Portunus trituberculatus</name>
    <name type="common">Swimming crab</name>
    <name type="synonym">Neptunus trituberculatus</name>
    <dbReference type="NCBI Taxonomy" id="210409"/>
    <lineage>
        <taxon>Eukaryota</taxon>
        <taxon>Metazoa</taxon>
        <taxon>Ecdysozoa</taxon>
        <taxon>Arthropoda</taxon>
        <taxon>Crustacea</taxon>
        <taxon>Multicrustacea</taxon>
        <taxon>Malacostraca</taxon>
        <taxon>Eumalacostraca</taxon>
        <taxon>Eucarida</taxon>
        <taxon>Decapoda</taxon>
        <taxon>Pleocyemata</taxon>
        <taxon>Brachyura</taxon>
        <taxon>Eubrachyura</taxon>
        <taxon>Portunoidea</taxon>
        <taxon>Portunidae</taxon>
        <taxon>Portuninae</taxon>
        <taxon>Portunus</taxon>
    </lineage>
</organism>
<feature type="signal peptide" evidence="1">
    <location>
        <begin position="1"/>
        <end position="21"/>
    </location>
</feature>
<evidence type="ECO:0000256" key="1">
    <source>
        <dbReference type="SAM" id="SignalP"/>
    </source>
</evidence>
<protein>
    <submittedName>
        <fullName evidence="2">Uncharacterized protein</fullName>
    </submittedName>
</protein>
<sequence length="133" mass="14419">MFLHKVIDFLVFLTLPGDIAGRFGGKLSEGRRAAGDTAIVFEQGKTELHYLLQGFLLPAQDPEPTDDLITLLSGEEHIDGPRVHRAIARLGHALIGGRVNPGDIELNNTRYGDHAIHCAQEELFSSISSCAGC</sequence>
<dbReference type="Proteomes" id="UP000324222">
    <property type="component" value="Unassembled WGS sequence"/>
</dbReference>
<evidence type="ECO:0000313" key="3">
    <source>
        <dbReference type="Proteomes" id="UP000324222"/>
    </source>
</evidence>
<keyword evidence="3" id="KW-1185">Reference proteome</keyword>